<dbReference type="Gene3D" id="3.40.50.150">
    <property type="entry name" value="Vaccinia Virus protein VP39"/>
    <property type="match status" value="1"/>
</dbReference>
<dbReference type="InterPro" id="IPR029063">
    <property type="entry name" value="SAM-dependent_MTases_sf"/>
</dbReference>
<protein>
    <submittedName>
        <fullName evidence="3">Ubiquinone/menaquinone biosynthesis C-methylase UbiE</fullName>
    </submittedName>
</protein>
<dbReference type="GO" id="GO:0008168">
    <property type="term" value="F:methyltransferase activity"/>
    <property type="evidence" value="ECO:0007669"/>
    <property type="project" value="UniProtKB-KW"/>
</dbReference>
<feature type="domain" description="Methyltransferase type 12" evidence="2">
    <location>
        <begin position="44"/>
        <end position="132"/>
    </location>
</feature>
<keyword evidence="3" id="KW-0489">Methyltransferase</keyword>
<evidence type="ECO:0000259" key="2">
    <source>
        <dbReference type="Pfam" id="PF08242"/>
    </source>
</evidence>
<dbReference type="PANTHER" id="PTHR43861:SF3">
    <property type="entry name" value="PUTATIVE (AFU_ORTHOLOGUE AFUA_2G14390)-RELATED"/>
    <property type="match status" value="1"/>
</dbReference>
<reference evidence="3 4" key="1">
    <citation type="submission" date="2018-02" db="EMBL/GenBank/DDBJ databases">
        <title>Genomic Encyclopedia of Archaeal and Bacterial Type Strains, Phase II (KMG-II): from individual species to whole genera.</title>
        <authorList>
            <person name="Goeker M."/>
        </authorList>
    </citation>
    <scope>NUCLEOTIDE SEQUENCE [LARGE SCALE GENOMIC DNA]</scope>
    <source>
        <strain evidence="3 4">YU 961-1</strain>
    </source>
</reference>
<dbReference type="CDD" id="cd02440">
    <property type="entry name" value="AdoMet_MTases"/>
    <property type="match status" value="1"/>
</dbReference>
<proteinExistence type="predicted"/>
<dbReference type="InterPro" id="IPR013217">
    <property type="entry name" value="Methyltransf_12"/>
</dbReference>
<name>A0A2S6GPN2_9PSEU</name>
<gene>
    <name evidence="3" type="ORF">CLV40_108210</name>
</gene>
<dbReference type="PANTHER" id="PTHR43861">
    <property type="entry name" value="TRANS-ACONITATE 2-METHYLTRANSFERASE-RELATED"/>
    <property type="match status" value="1"/>
</dbReference>
<comment type="caution">
    <text evidence="3">The sequence shown here is derived from an EMBL/GenBank/DDBJ whole genome shotgun (WGS) entry which is preliminary data.</text>
</comment>
<dbReference type="SUPFAM" id="SSF53335">
    <property type="entry name" value="S-adenosyl-L-methionine-dependent methyltransferases"/>
    <property type="match status" value="1"/>
</dbReference>
<dbReference type="Pfam" id="PF08242">
    <property type="entry name" value="Methyltransf_12"/>
    <property type="match status" value="1"/>
</dbReference>
<organism evidence="3 4">
    <name type="scientific">Actinokineospora auranticolor</name>
    <dbReference type="NCBI Taxonomy" id="155976"/>
    <lineage>
        <taxon>Bacteria</taxon>
        <taxon>Bacillati</taxon>
        <taxon>Actinomycetota</taxon>
        <taxon>Actinomycetes</taxon>
        <taxon>Pseudonocardiales</taxon>
        <taxon>Pseudonocardiaceae</taxon>
        <taxon>Actinokineospora</taxon>
    </lineage>
</organism>
<keyword evidence="4" id="KW-1185">Reference proteome</keyword>
<dbReference type="RefSeq" id="WP_104479954.1">
    <property type="nucleotide sequence ID" value="NZ_CP154825.1"/>
</dbReference>
<evidence type="ECO:0000313" key="4">
    <source>
        <dbReference type="Proteomes" id="UP000239203"/>
    </source>
</evidence>
<dbReference type="OrthoDB" id="3469983at2"/>
<accession>A0A2S6GPN2</accession>
<keyword evidence="1" id="KW-0808">Transferase</keyword>
<keyword evidence="3" id="KW-0830">Ubiquinone</keyword>
<evidence type="ECO:0000256" key="1">
    <source>
        <dbReference type="ARBA" id="ARBA00022679"/>
    </source>
</evidence>
<dbReference type="Proteomes" id="UP000239203">
    <property type="component" value="Unassembled WGS sequence"/>
</dbReference>
<dbReference type="GO" id="GO:0032259">
    <property type="term" value="P:methylation"/>
    <property type="evidence" value="ECO:0007669"/>
    <property type="project" value="UniProtKB-KW"/>
</dbReference>
<dbReference type="AlphaFoldDB" id="A0A2S6GPN2"/>
<sequence>MNQYVFDNADPRNRTRFDSLAVFDPDSHAALAAAGVGPGWKCWEIGCGDGGIGRWLADRVGPGGSVLATDIDTRWLSGDGPVLTVREHDVVRDEPPATDFDLIHARLVLIHLPQRHAVVDRLVSSLRPGGKLVLEEFDLEHPLTTRSTTHRAAFDAVHLPFLRFLRARGVGLDWARSLAEEFVDRGLRDVDVRTRTVLWRGGADEIRLYRVNVEQAAEHLLADGVSTRQLTDFYALLDNPEFTAWSHPLVSVSGTRPV</sequence>
<dbReference type="EMBL" id="PTIX01000008">
    <property type="protein sequence ID" value="PPK67212.1"/>
    <property type="molecule type" value="Genomic_DNA"/>
</dbReference>
<evidence type="ECO:0000313" key="3">
    <source>
        <dbReference type="EMBL" id="PPK67212.1"/>
    </source>
</evidence>